<evidence type="ECO:0000313" key="2">
    <source>
        <dbReference type="Proteomes" id="UP000075635"/>
    </source>
</evidence>
<protein>
    <submittedName>
        <fullName evidence="1">Uncharacterized protein</fullName>
    </submittedName>
</protein>
<dbReference type="Proteomes" id="UP000075635">
    <property type="component" value="Unassembled WGS sequence"/>
</dbReference>
<comment type="caution">
    <text evidence="1">The sequence shown here is derived from an EMBL/GenBank/DDBJ whole genome shotgun (WGS) entry which is preliminary data.</text>
</comment>
<accession>A0A150SJY1</accession>
<feature type="non-terminal residue" evidence="1">
    <location>
        <position position="68"/>
    </location>
</feature>
<organism evidence="1 2">
    <name type="scientific">Sorangium cellulosum</name>
    <name type="common">Polyangium cellulosum</name>
    <dbReference type="NCBI Taxonomy" id="56"/>
    <lineage>
        <taxon>Bacteria</taxon>
        <taxon>Pseudomonadati</taxon>
        <taxon>Myxococcota</taxon>
        <taxon>Polyangia</taxon>
        <taxon>Polyangiales</taxon>
        <taxon>Polyangiaceae</taxon>
        <taxon>Sorangium</taxon>
    </lineage>
</organism>
<dbReference type="EMBL" id="JEMB01000880">
    <property type="protein sequence ID" value="KYF92766.1"/>
    <property type="molecule type" value="Genomic_DNA"/>
</dbReference>
<reference evidence="1 2" key="1">
    <citation type="submission" date="2014-02" db="EMBL/GenBank/DDBJ databases">
        <title>The small core and large imbalanced accessory genome model reveals a collaborative survival strategy of Sorangium cellulosum strains in nature.</title>
        <authorList>
            <person name="Han K."/>
            <person name="Peng R."/>
            <person name="Blom J."/>
            <person name="Li Y.-Z."/>
        </authorList>
    </citation>
    <scope>NUCLEOTIDE SEQUENCE [LARGE SCALE GENOMIC DNA]</scope>
    <source>
        <strain evidence="1 2">So0011-07</strain>
    </source>
</reference>
<sequence>MPSPPWKIETGVETVISSWLASGYVRPCFTADRELPPAEARTSPMPEALSPALRGALERRGITRLYDH</sequence>
<gene>
    <name evidence="1" type="ORF">BE17_02780</name>
</gene>
<dbReference type="AlphaFoldDB" id="A0A150SJY1"/>
<evidence type="ECO:0000313" key="1">
    <source>
        <dbReference type="EMBL" id="KYF92766.1"/>
    </source>
</evidence>
<name>A0A150SJY1_SORCE</name>
<proteinExistence type="predicted"/>